<accession>A0A6V6YWZ2</accession>
<dbReference type="Proteomes" id="UP000530060">
    <property type="component" value="Unassembled WGS sequence"/>
</dbReference>
<feature type="domain" description="Gliding motility-associated protein GldM second immunoglobulin-like" evidence="2">
    <location>
        <begin position="44"/>
        <end position="120"/>
    </location>
</feature>
<evidence type="ECO:0000313" key="4">
    <source>
        <dbReference type="Proteomes" id="UP000530060"/>
    </source>
</evidence>
<dbReference type="AlphaFoldDB" id="A0A6V6YWZ2"/>
<evidence type="ECO:0000259" key="1">
    <source>
        <dbReference type="Pfam" id="PF12080"/>
    </source>
</evidence>
<protein>
    <submittedName>
        <fullName evidence="3">Uncharacterized protein</fullName>
    </submittedName>
</protein>
<reference evidence="3 4" key="1">
    <citation type="submission" date="2020-06" db="EMBL/GenBank/DDBJ databases">
        <authorList>
            <person name="Criscuolo A."/>
        </authorList>
    </citation>
    <scope>NUCLEOTIDE SEQUENCE [LARGE SCALE GENOMIC DNA]</scope>
    <source>
        <strain evidence="4">CIP 111411</strain>
    </source>
</reference>
<sequence length="267" mass="30580">MLLRRLRSRRIIMIKKLLLFFFFSFSLNSIAQKDSVVVDKPSIAVVSADKLNVVYRGVLNPISIAVPNCKSFTASGSGLNKNKEGKYYLSPGQGLYSIIKVDIILNDNSIISEEHKFKIKQINNPLATINEKSCYQKCILEMTRNELSNATIGFSLPQDLLFDMDLSNYKINSFIVKLPHNVKIFISGNQVSKEVLDKIKKLKKGSIFSITDIGYSFPGSENYLLPRLLPIKIMVVEEEIKENYYESKEFIRDSIRRIKNEKKLLKR</sequence>
<dbReference type="InterPro" id="IPR022719">
    <property type="entry name" value="Motility-assoc_prot_GldM_C"/>
</dbReference>
<dbReference type="Pfam" id="PF12080">
    <property type="entry name" value="GldM_4th"/>
    <property type="match status" value="1"/>
</dbReference>
<gene>
    <name evidence="3" type="ORF">FLAT13_01849</name>
</gene>
<dbReference type="Pfam" id="PF21602">
    <property type="entry name" value="GldM_3rd"/>
    <property type="match status" value="1"/>
</dbReference>
<comment type="caution">
    <text evidence="3">The sequence shown here is derived from an EMBL/GenBank/DDBJ whole genome shotgun (WGS) entry which is preliminary data.</text>
</comment>
<name>A0A6V6YWZ2_9FLAO</name>
<evidence type="ECO:0000313" key="3">
    <source>
        <dbReference type="EMBL" id="CAD0003764.1"/>
    </source>
</evidence>
<organism evidence="3 4">
    <name type="scientific">Flavobacterium salmonis</name>
    <dbReference type="NCBI Taxonomy" id="2654844"/>
    <lineage>
        <taxon>Bacteria</taxon>
        <taxon>Pseudomonadati</taxon>
        <taxon>Bacteroidota</taxon>
        <taxon>Flavobacteriia</taxon>
        <taxon>Flavobacteriales</taxon>
        <taxon>Flavobacteriaceae</taxon>
        <taxon>Flavobacterium</taxon>
    </lineage>
</organism>
<evidence type="ECO:0000259" key="2">
    <source>
        <dbReference type="Pfam" id="PF21602"/>
    </source>
</evidence>
<dbReference type="EMBL" id="CAIJDP010000065">
    <property type="protein sequence ID" value="CAD0003764.1"/>
    <property type="molecule type" value="Genomic_DNA"/>
</dbReference>
<keyword evidence="4" id="KW-1185">Reference proteome</keyword>
<proteinExistence type="predicted"/>
<feature type="domain" description="Gliding motility-associated protein GldM C-terminal" evidence="1">
    <location>
        <begin position="136"/>
        <end position="222"/>
    </location>
</feature>
<dbReference type="InterPro" id="IPR048406">
    <property type="entry name" value="GldM_Ig-like-2"/>
</dbReference>